<dbReference type="SUPFAM" id="SSF48726">
    <property type="entry name" value="Immunoglobulin"/>
    <property type="match status" value="2"/>
</dbReference>
<dbReference type="GO" id="GO:0016020">
    <property type="term" value="C:membrane"/>
    <property type="evidence" value="ECO:0007669"/>
    <property type="project" value="UniProtKB-SubCell"/>
</dbReference>
<evidence type="ECO:0000256" key="2">
    <source>
        <dbReference type="ARBA" id="ARBA00023157"/>
    </source>
</evidence>
<protein>
    <submittedName>
        <fullName evidence="6">Protogenin A</fullName>
    </submittedName>
</protein>
<evidence type="ECO:0000256" key="3">
    <source>
        <dbReference type="SAM" id="MobiDB-lite"/>
    </source>
</evidence>
<evidence type="ECO:0000259" key="5">
    <source>
        <dbReference type="PROSITE" id="PS50835"/>
    </source>
</evidence>
<keyword evidence="4" id="KW-1133">Transmembrane helix</keyword>
<dbReference type="InterPro" id="IPR036116">
    <property type="entry name" value="FN3_sf"/>
</dbReference>
<feature type="region of interest" description="Disordered" evidence="3">
    <location>
        <begin position="1064"/>
        <end position="1087"/>
    </location>
</feature>
<keyword evidence="2" id="KW-1015">Disulfide bond</keyword>
<dbReference type="InterPro" id="IPR003599">
    <property type="entry name" value="Ig_sub"/>
</dbReference>
<dbReference type="InterPro" id="IPR013783">
    <property type="entry name" value="Ig-like_fold"/>
</dbReference>
<dbReference type="SMART" id="SM00409">
    <property type="entry name" value="IG"/>
    <property type="match status" value="4"/>
</dbReference>
<evidence type="ECO:0000313" key="6">
    <source>
        <dbReference type="EMBL" id="KAJ6637567.1"/>
    </source>
</evidence>
<dbReference type="SUPFAM" id="SSF49265">
    <property type="entry name" value="Fibronectin type III"/>
    <property type="match status" value="1"/>
</dbReference>
<sequence length="1152" mass="130511">MSYNIISAISSDPQLKIVIHPPANVIISQLQPVFLPCSANYTGPYDYDHFDDGEIMDDLEEGEKVYKMKQTHFTDLKPDDFNEMPIYQNVDEEDESDSSTDFFKRDTYERKNIFVYKWLKNGLPLTHRSDFDIFPNGTLKLTKPKSASGIYQCVADGSKLGIGAVISTSCNVQRAVFTRYPAEKNVTAEASGFVLIDCPFYSIPIANITWKYANNTAVNFNRNNRRLLNNSLLITRLELSDSQSYKCTAQNLFDDTKPLRTFSTSLEVINSSENKLKFELIPLQSRPIEVQSGKILKLICVAYSGDVRWTFLHRNGNQSFNVNSTSSVLIYPNATFAAHDGFYNCSTTTDFQIFNVSVIVPPIIVQPLTSNSPAIGEFLSLNCTATGNPKPKIVWYKNGVPLIFDNIVTYNEPIVKINTYEEEHKGIYQCVANNSAGEVHSTAAYSWVNKRIPKRPEKVKCYPLNQSAILIEYYSYNEYNDILYYTSRNSSSSMKWISSAEYNIKKLDGKWIVPIPAIDLFDPFVFYLRGLVRIGHEQRVGGNQKLLYDMTRLSKGIKCALQGLEIYSIVQTSGIFIWWPKLHIPNLNHLNIQFRYNDSSNPTKFSDEIIGTKEKLNELERWADIQPKLVKIPAITNVYPEFDGSRKKRLILNNVKQSGSSDTTVNCDTSNRCNKFEGITEVRVSGKVTGILIPNTQFIDVRVLVPVMDEDGELYQDNTYVEWKTISKPSNLSQFQITDVESRSITISSTNKILNCVKACMTAFDSCQVIRSANSKFRIKSLAPNTMHRIFLYDCIQNYSQMGEINARTKQDIPGPITNYNIYNQNGWKLEWKPPEQTNGLLNIRYYEIEWTINNELHSANVTVDTNYFELPIGQGDKFNITIRAVSDSHGIPIHINSENLQHDNSKLPNYHSQQNDPTLGILIGAMLSLLCVLITCWIIVRYRTCSKNDIGHTSRNTTSPIPTQSANYNVDMHEMQNLITKPETVPSNTIDRNSRNGNKSERTILNSSTPKKYPNDEDYTCVFKVKSNDFNKNLAGIATNRSNGATCVDDNIAVLSQNKHSNVENILPSTPPNDNIRTSPNPQYSSNSPINTSLFDRSQQQLLCTTIDSNINISTLNNENDDTLELNGDSSYSQQPLHNWSFRRPIIGPNG</sequence>
<evidence type="ECO:0000256" key="4">
    <source>
        <dbReference type="SAM" id="Phobius"/>
    </source>
</evidence>
<name>A0A9Q0MT94_9DIPT</name>
<dbReference type="InterPro" id="IPR003598">
    <property type="entry name" value="Ig_sub2"/>
</dbReference>
<dbReference type="PROSITE" id="PS50835">
    <property type="entry name" value="IG_LIKE"/>
    <property type="match status" value="2"/>
</dbReference>
<dbReference type="SMART" id="SM00408">
    <property type="entry name" value="IGc2"/>
    <property type="match status" value="2"/>
</dbReference>
<organism evidence="6 7">
    <name type="scientific">Pseudolycoriella hygida</name>
    <dbReference type="NCBI Taxonomy" id="35572"/>
    <lineage>
        <taxon>Eukaryota</taxon>
        <taxon>Metazoa</taxon>
        <taxon>Ecdysozoa</taxon>
        <taxon>Arthropoda</taxon>
        <taxon>Hexapoda</taxon>
        <taxon>Insecta</taxon>
        <taxon>Pterygota</taxon>
        <taxon>Neoptera</taxon>
        <taxon>Endopterygota</taxon>
        <taxon>Diptera</taxon>
        <taxon>Nematocera</taxon>
        <taxon>Sciaroidea</taxon>
        <taxon>Sciaridae</taxon>
        <taxon>Pseudolycoriella</taxon>
    </lineage>
</organism>
<keyword evidence="7" id="KW-1185">Reference proteome</keyword>
<feature type="domain" description="Ig-like" evidence="5">
    <location>
        <begin position="144"/>
        <end position="265"/>
    </location>
</feature>
<comment type="caution">
    <text evidence="6">The sequence shown here is derived from an EMBL/GenBank/DDBJ whole genome shotgun (WGS) entry which is preliminary data.</text>
</comment>
<proteinExistence type="predicted"/>
<feature type="domain" description="Ig-like" evidence="5">
    <location>
        <begin position="361"/>
        <end position="446"/>
    </location>
</feature>
<accession>A0A9Q0MT94</accession>
<dbReference type="InterPro" id="IPR007110">
    <property type="entry name" value="Ig-like_dom"/>
</dbReference>
<feature type="compositionally biased region" description="Basic and acidic residues" evidence="3">
    <location>
        <begin position="993"/>
        <end position="1003"/>
    </location>
</feature>
<dbReference type="OrthoDB" id="438268at2759"/>
<reference evidence="6" key="1">
    <citation type="submission" date="2022-07" db="EMBL/GenBank/DDBJ databases">
        <authorList>
            <person name="Trinca V."/>
            <person name="Uliana J.V.C."/>
            <person name="Torres T.T."/>
            <person name="Ward R.J."/>
            <person name="Monesi N."/>
        </authorList>
    </citation>
    <scope>NUCLEOTIDE SEQUENCE</scope>
    <source>
        <strain evidence="6">HSMRA1968</strain>
        <tissue evidence="6">Whole embryos</tissue>
    </source>
</reference>
<gene>
    <name evidence="6" type="primary">prtga</name>
    <name evidence="6" type="ORF">Bhyg_10298</name>
</gene>
<dbReference type="EMBL" id="WJQU01000003">
    <property type="protein sequence ID" value="KAJ6637567.1"/>
    <property type="molecule type" value="Genomic_DNA"/>
</dbReference>
<keyword evidence="1" id="KW-0677">Repeat</keyword>
<dbReference type="Pfam" id="PF13927">
    <property type="entry name" value="Ig_3"/>
    <property type="match status" value="1"/>
</dbReference>
<feature type="region of interest" description="Disordered" evidence="3">
    <location>
        <begin position="985"/>
        <end position="1012"/>
    </location>
</feature>
<dbReference type="CDD" id="cd00096">
    <property type="entry name" value="Ig"/>
    <property type="match status" value="1"/>
</dbReference>
<keyword evidence="4" id="KW-0472">Membrane</keyword>
<dbReference type="PANTHER" id="PTHR44170">
    <property type="entry name" value="PROTEIN SIDEKICK"/>
    <property type="match status" value="1"/>
</dbReference>
<evidence type="ECO:0000313" key="7">
    <source>
        <dbReference type="Proteomes" id="UP001151699"/>
    </source>
</evidence>
<evidence type="ECO:0000256" key="1">
    <source>
        <dbReference type="ARBA" id="ARBA00022737"/>
    </source>
</evidence>
<dbReference type="Proteomes" id="UP001151699">
    <property type="component" value="Chromosome X"/>
</dbReference>
<dbReference type="PANTHER" id="PTHR44170:SF6">
    <property type="entry name" value="CONTACTIN"/>
    <property type="match status" value="1"/>
</dbReference>
<dbReference type="GO" id="GO:0098609">
    <property type="term" value="P:cell-cell adhesion"/>
    <property type="evidence" value="ECO:0007669"/>
    <property type="project" value="TreeGrafter"/>
</dbReference>
<dbReference type="InterPro" id="IPR036179">
    <property type="entry name" value="Ig-like_dom_sf"/>
</dbReference>
<dbReference type="Gene3D" id="2.60.40.10">
    <property type="entry name" value="Immunoglobulins"/>
    <property type="match status" value="4"/>
</dbReference>
<dbReference type="AlphaFoldDB" id="A0A9Q0MT94"/>
<keyword evidence="4" id="KW-0812">Transmembrane</keyword>
<feature type="transmembrane region" description="Helical" evidence="4">
    <location>
        <begin position="920"/>
        <end position="941"/>
    </location>
</feature>